<dbReference type="EMBL" id="MLAK01001370">
    <property type="protein sequence ID" value="OHS93842.1"/>
    <property type="molecule type" value="Genomic_DNA"/>
</dbReference>
<comment type="caution">
    <text evidence="1">The sequence shown here is derived from an EMBL/GenBank/DDBJ whole genome shotgun (WGS) entry which is preliminary data.</text>
</comment>
<name>A0A1J4J3A6_9EUKA</name>
<accession>A0A1J4J3A6</accession>
<reference evidence="1" key="1">
    <citation type="submission" date="2016-10" db="EMBL/GenBank/DDBJ databases">
        <authorList>
            <person name="Benchimol M."/>
            <person name="Almeida L.G."/>
            <person name="Vasconcelos A.T."/>
            <person name="Perreira-Neves A."/>
            <person name="Rosa I.A."/>
            <person name="Tasca T."/>
            <person name="Bogo M.R."/>
            <person name="de Souza W."/>
        </authorList>
    </citation>
    <scope>NUCLEOTIDE SEQUENCE [LARGE SCALE GENOMIC DNA]</scope>
    <source>
        <strain evidence="1">K</strain>
    </source>
</reference>
<dbReference type="GeneID" id="94825348"/>
<dbReference type="VEuPathDB" id="TrichDB:TRFO_02364"/>
<protein>
    <recommendedName>
        <fullName evidence="3">CS domain-containing protein</fullName>
    </recommendedName>
</protein>
<organism evidence="1 2">
    <name type="scientific">Tritrichomonas foetus</name>
    <dbReference type="NCBI Taxonomy" id="1144522"/>
    <lineage>
        <taxon>Eukaryota</taxon>
        <taxon>Metamonada</taxon>
        <taxon>Parabasalia</taxon>
        <taxon>Tritrichomonadida</taxon>
        <taxon>Tritrichomonadidae</taxon>
        <taxon>Tritrichomonas</taxon>
    </lineage>
</organism>
<dbReference type="RefSeq" id="XP_068346979.1">
    <property type="nucleotide sequence ID" value="XM_068490644.1"/>
</dbReference>
<keyword evidence="2" id="KW-1185">Reference proteome</keyword>
<gene>
    <name evidence="1" type="ORF">TRFO_02364</name>
</gene>
<evidence type="ECO:0008006" key="3">
    <source>
        <dbReference type="Google" id="ProtNLM"/>
    </source>
</evidence>
<sequence>MICHENDCVINILRQYALMSTRHKMTTTPHSTNMDADDSKENNIFSIQQTSDEVLIIISHDGNNISHFQIKSNSQIMIMEFDFKDIHHSRSIQFYKPINDQLISVEETQTNIIIRIPKSEKNVWQQIELEQPTKRSKYKKWGQVQFIDEEEEFCIGSEHFPTA</sequence>
<dbReference type="AlphaFoldDB" id="A0A1J4J3A6"/>
<dbReference type="Gene3D" id="2.60.40.790">
    <property type="match status" value="1"/>
</dbReference>
<dbReference type="SUPFAM" id="SSF49764">
    <property type="entry name" value="HSP20-like chaperones"/>
    <property type="match status" value="1"/>
</dbReference>
<dbReference type="InterPro" id="IPR008978">
    <property type="entry name" value="HSP20-like_chaperone"/>
</dbReference>
<dbReference type="Proteomes" id="UP000179807">
    <property type="component" value="Unassembled WGS sequence"/>
</dbReference>
<proteinExistence type="predicted"/>
<evidence type="ECO:0000313" key="1">
    <source>
        <dbReference type="EMBL" id="OHS93842.1"/>
    </source>
</evidence>
<evidence type="ECO:0000313" key="2">
    <source>
        <dbReference type="Proteomes" id="UP000179807"/>
    </source>
</evidence>